<accession>A0A077KVX3</accession>
<evidence type="ECO:0000313" key="3">
    <source>
        <dbReference type="EMBL" id="MCF0265139.1"/>
    </source>
</evidence>
<feature type="chain" id="PRO_5041081482" description="Surface-adhesin protein E-like domain-containing protein" evidence="1">
    <location>
        <begin position="20"/>
        <end position="125"/>
    </location>
</feature>
<dbReference type="GeneID" id="67742158"/>
<name>A0A077KVX3_ACIGI</name>
<dbReference type="AlphaFoldDB" id="A0A077KVX3"/>
<evidence type="ECO:0000256" key="1">
    <source>
        <dbReference type="SAM" id="SignalP"/>
    </source>
</evidence>
<comment type="caution">
    <text evidence="3">The sequence shown here is derived from an EMBL/GenBank/DDBJ whole genome shotgun (WGS) entry which is preliminary data.</text>
</comment>
<dbReference type="Proteomes" id="UP000887320">
    <property type="component" value="Unassembled WGS sequence"/>
</dbReference>
<gene>
    <name evidence="3" type="ORF">KW868_11815</name>
</gene>
<keyword evidence="1" id="KW-0732">Signal</keyword>
<dbReference type="RefSeq" id="WP_004718881.1">
    <property type="nucleotide sequence ID" value="NZ_AP014630.1"/>
</dbReference>
<dbReference type="Pfam" id="PF16747">
    <property type="entry name" value="Adhesin_E"/>
    <property type="match status" value="1"/>
</dbReference>
<dbReference type="STRING" id="106649.GCA_000829655_03068"/>
<sequence>MKKIILICITTMLSQYALAENWKFIVKDEDGSFYLDTDRIVKKDKTVNYWAKFVADADSEELDMKKGDYTLSHNLDQCADRTTNITLVEDYKKNGQLINSDPQDSDPSDIDDDEINLAFFKVVCK</sequence>
<dbReference type="EMBL" id="JAHWXT010000003">
    <property type="protein sequence ID" value="MCF0265139.1"/>
    <property type="molecule type" value="Genomic_DNA"/>
</dbReference>
<feature type="signal peptide" evidence="1">
    <location>
        <begin position="1"/>
        <end position="19"/>
    </location>
</feature>
<feature type="domain" description="Surface-adhesin protein E-like" evidence="2">
    <location>
        <begin position="22"/>
        <end position="125"/>
    </location>
</feature>
<dbReference type="KEGG" id="agu:AS4_00330"/>
<reference evidence="3" key="1">
    <citation type="submission" date="2021-07" db="EMBL/GenBank/DDBJ databases">
        <authorList>
            <person name="Fernandez M."/>
            <person name="Pereira P."/>
            <person name="Torres Tejerizo G.A."/>
            <person name="Gonzalez P."/>
            <person name="Agostini E."/>
        </authorList>
    </citation>
    <scope>NUCLEOTIDE SEQUENCE</scope>
    <source>
        <strain evidence="3">SFC 500-1A</strain>
    </source>
</reference>
<dbReference type="InterPro" id="IPR031939">
    <property type="entry name" value="Adhesin_E-like"/>
</dbReference>
<protein>
    <recommendedName>
        <fullName evidence="2">Surface-adhesin protein E-like domain-containing protein</fullName>
    </recommendedName>
</protein>
<organism evidence="3 4">
    <name type="scientific">Acinetobacter guillouiae</name>
    <name type="common">Acinetobacter genomosp. 11</name>
    <dbReference type="NCBI Taxonomy" id="106649"/>
    <lineage>
        <taxon>Bacteria</taxon>
        <taxon>Pseudomonadati</taxon>
        <taxon>Pseudomonadota</taxon>
        <taxon>Gammaproteobacteria</taxon>
        <taxon>Moraxellales</taxon>
        <taxon>Moraxellaceae</taxon>
        <taxon>Acinetobacter</taxon>
    </lineage>
</organism>
<proteinExistence type="predicted"/>
<evidence type="ECO:0000313" key="4">
    <source>
        <dbReference type="Proteomes" id="UP000887320"/>
    </source>
</evidence>
<evidence type="ECO:0000259" key="2">
    <source>
        <dbReference type="Pfam" id="PF16747"/>
    </source>
</evidence>